<dbReference type="Proteomes" id="UP000192578">
    <property type="component" value="Unassembled WGS sequence"/>
</dbReference>
<proteinExistence type="predicted"/>
<sequence>MDHVDNNSSLTIIPKCEFGFSDYGLRARTKTQGDPLGPLLFCSMTRNLSQSKELPLNSWYLEDATLSGTVEIVIEDLLCVQRVRMKTRLELSKGKCEVFVYGDDRESRAATTALLLQIVRFAVSHIGGV</sequence>
<gene>
    <name evidence="1" type="ORF">BV898_05224</name>
</gene>
<keyword evidence="2" id="KW-1185">Reference proteome</keyword>
<dbReference type="OrthoDB" id="7485566at2759"/>
<dbReference type="EMBL" id="MTYJ01000027">
    <property type="protein sequence ID" value="OQV20882.1"/>
    <property type="molecule type" value="Genomic_DNA"/>
</dbReference>
<accession>A0A1W0X0R1</accession>
<evidence type="ECO:0008006" key="3">
    <source>
        <dbReference type="Google" id="ProtNLM"/>
    </source>
</evidence>
<protein>
    <recommendedName>
        <fullName evidence="3">Reverse transcriptase domain-containing protein</fullName>
    </recommendedName>
</protein>
<evidence type="ECO:0000313" key="2">
    <source>
        <dbReference type="Proteomes" id="UP000192578"/>
    </source>
</evidence>
<name>A0A1W0X0R1_HYPEX</name>
<organism evidence="1 2">
    <name type="scientific">Hypsibius exemplaris</name>
    <name type="common">Freshwater tardigrade</name>
    <dbReference type="NCBI Taxonomy" id="2072580"/>
    <lineage>
        <taxon>Eukaryota</taxon>
        <taxon>Metazoa</taxon>
        <taxon>Ecdysozoa</taxon>
        <taxon>Tardigrada</taxon>
        <taxon>Eutardigrada</taxon>
        <taxon>Parachela</taxon>
        <taxon>Hypsibioidea</taxon>
        <taxon>Hypsibiidae</taxon>
        <taxon>Hypsibius</taxon>
    </lineage>
</organism>
<dbReference type="AlphaFoldDB" id="A0A1W0X0R1"/>
<evidence type="ECO:0000313" key="1">
    <source>
        <dbReference type="EMBL" id="OQV20882.1"/>
    </source>
</evidence>
<reference evidence="2" key="1">
    <citation type="submission" date="2017-01" db="EMBL/GenBank/DDBJ databases">
        <title>Comparative genomics of anhydrobiosis in the tardigrade Hypsibius dujardini.</title>
        <authorList>
            <person name="Yoshida Y."/>
            <person name="Koutsovoulos G."/>
            <person name="Laetsch D."/>
            <person name="Stevens L."/>
            <person name="Kumar S."/>
            <person name="Horikawa D."/>
            <person name="Ishino K."/>
            <person name="Komine S."/>
            <person name="Tomita M."/>
            <person name="Blaxter M."/>
            <person name="Arakawa K."/>
        </authorList>
    </citation>
    <scope>NUCLEOTIDE SEQUENCE [LARGE SCALE GENOMIC DNA]</scope>
    <source>
        <strain evidence="2">Z151</strain>
    </source>
</reference>
<comment type="caution">
    <text evidence="1">The sequence shown here is derived from an EMBL/GenBank/DDBJ whole genome shotgun (WGS) entry which is preliminary data.</text>
</comment>